<evidence type="ECO:0000256" key="7">
    <source>
        <dbReference type="RuleBase" id="RU003331"/>
    </source>
</evidence>
<feature type="binding site" evidence="5">
    <location>
        <position position="201"/>
    </location>
    <ligand>
        <name>ATP</name>
        <dbReference type="ChEBI" id="CHEBI:30616"/>
    </ligand>
</feature>
<evidence type="ECO:0000256" key="1">
    <source>
        <dbReference type="ARBA" id="ARBA00022679"/>
    </source>
</evidence>
<dbReference type="HAMAP" id="MF_00235">
    <property type="entry name" value="Adenylate_kinase_Adk"/>
    <property type="match status" value="1"/>
</dbReference>
<reference evidence="9" key="2">
    <citation type="submission" date="2022-06" db="EMBL/GenBank/DDBJ databases">
        <title>Thermospira aquatica gen. nov., sp. nov.</title>
        <authorList>
            <person name="Ben Ali Gam Z."/>
            <person name="Labat M."/>
        </authorList>
    </citation>
    <scope>NUCLEOTIDE SEQUENCE</scope>
    <source>
        <strain evidence="9">F1F22</strain>
    </source>
</reference>
<feature type="binding site" evidence="5">
    <location>
        <begin position="138"/>
        <end position="139"/>
    </location>
    <ligand>
        <name>ATP</name>
        <dbReference type="ChEBI" id="CHEBI:30616"/>
    </ligand>
</feature>
<feature type="binding site" evidence="5">
    <location>
        <position position="135"/>
    </location>
    <ligand>
        <name>Zn(2+)</name>
        <dbReference type="ChEBI" id="CHEBI:29105"/>
        <note>structural</note>
    </ligand>
</feature>
<dbReference type="Gene3D" id="3.40.50.300">
    <property type="entry name" value="P-loop containing nucleotide triphosphate hydrolases"/>
    <property type="match status" value="1"/>
</dbReference>
<evidence type="ECO:0000256" key="3">
    <source>
        <dbReference type="ARBA" id="ARBA00022741"/>
    </source>
</evidence>
<gene>
    <name evidence="5" type="primary">adk</name>
    <name evidence="9" type="ORF">KDW03_05995</name>
</gene>
<evidence type="ECO:0000256" key="4">
    <source>
        <dbReference type="ARBA" id="ARBA00022777"/>
    </source>
</evidence>
<dbReference type="Pfam" id="PF00406">
    <property type="entry name" value="ADK"/>
    <property type="match status" value="1"/>
</dbReference>
<name>A0AAX3B9W3_9SPIR</name>
<dbReference type="PANTHER" id="PTHR23359">
    <property type="entry name" value="NUCLEOTIDE KINASE"/>
    <property type="match status" value="1"/>
</dbReference>
<keyword evidence="5 7" id="KW-0067">ATP-binding</keyword>
<dbReference type="NCBIfam" id="TIGR01351">
    <property type="entry name" value="adk"/>
    <property type="match status" value="1"/>
</dbReference>
<feature type="domain" description="Adenylate kinase active site lid" evidence="8">
    <location>
        <begin position="129"/>
        <end position="164"/>
    </location>
</feature>
<feature type="binding site" evidence="5">
    <location>
        <position position="152"/>
    </location>
    <ligand>
        <name>Zn(2+)</name>
        <dbReference type="ChEBI" id="CHEBI:29105"/>
        <note>structural</note>
    </ligand>
</feature>
<feature type="binding site" evidence="5">
    <location>
        <begin position="11"/>
        <end position="16"/>
    </location>
    <ligand>
        <name>ATP</name>
        <dbReference type="ChEBI" id="CHEBI:30616"/>
    </ligand>
</feature>
<feature type="binding site" evidence="5">
    <location>
        <position position="32"/>
    </location>
    <ligand>
        <name>AMP</name>
        <dbReference type="ChEBI" id="CHEBI:456215"/>
    </ligand>
</feature>
<feature type="binding site" evidence="5">
    <location>
        <begin position="61"/>
        <end position="63"/>
    </location>
    <ligand>
        <name>AMP</name>
        <dbReference type="ChEBI" id="CHEBI:456215"/>
    </ligand>
</feature>
<accession>A0AAX3B9W3</accession>
<proteinExistence type="inferred from homology"/>
<feature type="binding site" evidence="5">
    <location>
        <position position="155"/>
    </location>
    <ligand>
        <name>Zn(2+)</name>
        <dbReference type="ChEBI" id="CHEBI:29105"/>
        <note>structural</note>
    </ligand>
</feature>
<feature type="region of interest" description="LID" evidence="5">
    <location>
        <begin position="128"/>
        <end position="165"/>
    </location>
</feature>
<evidence type="ECO:0000313" key="9">
    <source>
        <dbReference type="EMBL" id="URA09058.1"/>
    </source>
</evidence>
<evidence type="ECO:0000313" key="10">
    <source>
        <dbReference type="Proteomes" id="UP001056539"/>
    </source>
</evidence>
<dbReference type="PRINTS" id="PR00094">
    <property type="entry name" value="ADENYLTKNASE"/>
</dbReference>
<feature type="binding site" evidence="5">
    <location>
        <position position="129"/>
    </location>
    <ligand>
        <name>ATP</name>
        <dbReference type="ChEBI" id="CHEBI:30616"/>
    </ligand>
</feature>
<dbReference type="CDD" id="cd01428">
    <property type="entry name" value="ADK"/>
    <property type="match status" value="1"/>
</dbReference>
<comment type="similarity">
    <text evidence="5 6">Belongs to the adenylate kinase family.</text>
</comment>
<comment type="pathway">
    <text evidence="5">Purine metabolism; AMP biosynthesis via salvage pathway; AMP from ADP: step 1/1.</text>
</comment>
<sequence length="216" mass="24265">MLRVALIAPPGGGKGTQAAMMKEHFGLVHIATGDIFRAIVRGEYKGNMDVEMIKGYMARGELIPDQVVIDLVVERISQPDCAKGYLMDGFPRTVEQAKAFDAIDPSKRLTHVLYLRVPREVILDRLLGRWTCPTCQAVYHEKTHPPKVAGICDVDGTALIQREDDKEETILKRLDIYEKQTMPLISYYRDAKILTEIDGNATIYDVFSQIKEVLSA</sequence>
<keyword evidence="5" id="KW-0862">Zinc</keyword>
<keyword evidence="5" id="KW-0963">Cytoplasm</keyword>
<feature type="binding site" evidence="5">
    <location>
        <position position="132"/>
    </location>
    <ligand>
        <name>Zn(2+)</name>
        <dbReference type="ChEBI" id="CHEBI:29105"/>
        <note>structural</note>
    </ligand>
</feature>
<dbReference type="Pfam" id="PF05191">
    <property type="entry name" value="ADK_lid"/>
    <property type="match status" value="1"/>
</dbReference>
<comment type="subcellular location">
    <subcellularLocation>
        <location evidence="5 7">Cytoplasm</location>
    </subcellularLocation>
</comment>
<comment type="catalytic activity">
    <reaction evidence="5 7">
        <text>AMP + ATP = 2 ADP</text>
        <dbReference type="Rhea" id="RHEA:12973"/>
        <dbReference type="ChEBI" id="CHEBI:30616"/>
        <dbReference type="ChEBI" id="CHEBI:456215"/>
        <dbReference type="ChEBI" id="CHEBI:456216"/>
        <dbReference type="EC" id="2.7.4.3"/>
    </reaction>
</comment>
<feature type="binding site" evidence="5">
    <location>
        <position position="37"/>
    </location>
    <ligand>
        <name>AMP</name>
        <dbReference type="ChEBI" id="CHEBI:456215"/>
    </ligand>
</feature>
<dbReference type="InterPro" id="IPR027417">
    <property type="entry name" value="P-loop_NTPase"/>
</dbReference>
<dbReference type="GO" id="GO:0008270">
    <property type="term" value="F:zinc ion binding"/>
    <property type="evidence" value="ECO:0007669"/>
    <property type="project" value="UniProtKB-UniRule"/>
</dbReference>
<keyword evidence="5" id="KW-0479">Metal-binding</keyword>
<keyword evidence="2 5" id="KW-0545">Nucleotide biosynthesis</keyword>
<dbReference type="AlphaFoldDB" id="A0AAX3B9W3"/>
<dbReference type="GO" id="GO:0044209">
    <property type="term" value="P:AMP salvage"/>
    <property type="evidence" value="ECO:0007669"/>
    <property type="project" value="UniProtKB-UniRule"/>
</dbReference>
<dbReference type="RefSeq" id="WP_271434184.1">
    <property type="nucleotide sequence ID" value="NZ_CP073355.1"/>
</dbReference>
<dbReference type="FunFam" id="3.40.50.300:FF:000106">
    <property type="entry name" value="Adenylate kinase mitochondrial"/>
    <property type="match status" value="1"/>
</dbReference>
<dbReference type="InterPro" id="IPR000850">
    <property type="entry name" value="Adenylat/UMP-CMP_kin"/>
</dbReference>
<comment type="caution">
    <text evidence="5">Lacks conserved residue(s) required for the propagation of feature annotation.</text>
</comment>
<comment type="subunit">
    <text evidence="5 7">Monomer.</text>
</comment>
<reference evidence="9" key="1">
    <citation type="submission" date="2021-04" db="EMBL/GenBank/DDBJ databases">
        <authorList>
            <person name="Postec A."/>
        </authorList>
    </citation>
    <scope>NUCLEOTIDE SEQUENCE</scope>
    <source>
        <strain evidence="9">F1F22</strain>
    </source>
</reference>
<evidence type="ECO:0000259" key="8">
    <source>
        <dbReference type="Pfam" id="PF05191"/>
    </source>
</evidence>
<dbReference type="NCBIfam" id="NF001380">
    <property type="entry name" value="PRK00279.1-2"/>
    <property type="match status" value="1"/>
</dbReference>
<dbReference type="GO" id="GO:0004017">
    <property type="term" value="F:AMP kinase activity"/>
    <property type="evidence" value="ECO:0007669"/>
    <property type="project" value="UniProtKB-UniRule"/>
</dbReference>
<feature type="binding site" evidence="5">
    <location>
        <position position="173"/>
    </location>
    <ligand>
        <name>AMP</name>
        <dbReference type="ChEBI" id="CHEBI:456215"/>
    </ligand>
</feature>
<keyword evidence="10" id="KW-1185">Reference proteome</keyword>
<keyword evidence="3 5" id="KW-0547">Nucleotide-binding</keyword>
<dbReference type="InterPro" id="IPR033690">
    <property type="entry name" value="Adenylat_kinase_CS"/>
</dbReference>
<dbReference type="GO" id="GO:0005524">
    <property type="term" value="F:ATP binding"/>
    <property type="evidence" value="ECO:0007669"/>
    <property type="project" value="UniProtKB-UniRule"/>
</dbReference>
<comment type="function">
    <text evidence="5">Catalyzes the reversible transfer of the terminal phosphate group between ATP and AMP. Plays an important role in cellular energy homeostasis and in adenine nucleotide metabolism.</text>
</comment>
<dbReference type="GO" id="GO:0005737">
    <property type="term" value="C:cytoplasm"/>
    <property type="evidence" value="ECO:0007669"/>
    <property type="project" value="UniProtKB-SubCell"/>
</dbReference>
<feature type="binding site" evidence="5">
    <location>
        <position position="162"/>
    </location>
    <ligand>
        <name>AMP</name>
        <dbReference type="ChEBI" id="CHEBI:456215"/>
    </ligand>
</feature>
<dbReference type="InterPro" id="IPR006259">
    <property type="entry name" value="Adenyl_kin_sub"/>
</dbReference>
<feature type="binding site" evidence="5">
    <location>
        <position position="96"/>
    </location>
    <ligand>
        <name>AMP</name>
        <dbReference type="ChEBI" id="CHEBI:456215"/>
    </ligand>
</feature>
<dbReference type="InterPro" id="IPR007862">
    <property type="entry name" value="Adenylate_kinase_lid-dom"/>
</dbReference>
<keyword evidence="4 5" id="KW-0418">Kinase</keyword>
<feature type="binding site" evidence="5">
    <location>
        <begin position="89"/>
        <end position="92"/>
    </location>
    <ligand>
        <name>AMP</name>
        <dbReference type="ChEBI" id="CHEBI:456215"/>
    </ligand>
</feature>
<dbReference type="SUPFAM" id="SSF52540">
    <property type="entry name" value="P-loop containing nucleoside triphosphate hydrolases"/>
    <property type="match status" value="1"/>
</dbReference>
<dbReference type="PROSITE" id="PS00113">
    <property type="entry name" value="ADENYLATE_KINASE"/>
    <property type="match status" value="1"/>
</dbReference>
<evidence type="ECO:0000256" key="5">
    <source>
        <dbReference type="HAMAP-Rule" id="MF_00235"/>
    </source>
</evidence>
<dbReference type="Proteomes" id="UP001056539">
    <property type="component" value="Chromosome"/>
</dbReference>
<organism evidence="9 10">
    <name type="scientific">Thermospira aquatica</name>
    <dbReference type="NCBI Taxonomy" id="2828656"/>
    <lineage>
        <taxon>Bacteria</taxon>
        <taxon>Pseudomonadati</taxon>
        <taxon>Spirochaetota</taxon>
        <taxon>Spirochaetia</taxon>
        <taxon>Brevinematales</taxon>
        <taxon>Thermospiraceae</taxon>
        <taxon>Thermospira</taxon>
    </lineage>
</organism>
<dbReference type="EMBL" id="CP073355">
    <property type="protein sequence ID" value="URA09058.1"/>
    <property type="molecule type" value="Genomic_DNA"/>
</dbReference>
<dbReference type="KEGG" id="taqu:KDW03_05995"/>
<comment type="domain">
    <text evidence="5">Consists of three domains, a large central CORE domain and two small peripheral domains, NMPbind and LID, which undergo movements during catalysis. The LID domain closes over the site of phosphoryl transfer upon ATP binding. Assembling and dissambling the active center during each catalytic cycle provides an effective means to prevent ATP hydrolysis. Some bacteria have evolved a zinc-coordinating structure that stabilizes the LID domain.</text>
</comment>
<evidence type="ECO:0000256" key="6">
    <source>
        <dbReference type="RuleBase" id="RU003330"/>
    </source>
</evidence>
<protein>
    <recommendedName>
        <fullName evidence="5 7">Adenylate kinase</fullName>
        <shortName evidence="5">AK</shortName>
        <ecNumber evidence="5 7">2.7.4.3</ecNumber>
    </recommendedName>
    <alternativeName>
        <fullName evidence="5">ATP-AMP transphosphorylase</fullName>
    </alternativeName>
    <alternativeName>
        <fullName evidence="5">ATP:AMP phosphotransferase</fullName>
    </alternativeName>
    <alternativeName>
        <fullName evidence="5">Adenylate monophosphate kinase</fullName>
    </alternativeName>
</protein>
<dbReference type="EC" id="2.7.4.3" evidence="5 7"/>
<evidence type="ECO:0000256" key="2">
    <source>
        <dbReference type="ARBA" id="ARBA00022727"/>
    </source>
</evidence>
<keyword evidence="1 5" id="KW-0808">Transferase</keyword>